<protein>
    <submittedName>
        <fullName evidence="1">Uncharacterized protein</fullName>
    </submittedName>
</protein>
<comment type="caution">
    <text evidence="1">The sequence shown here is derived from an EMBL/GenBank/DDBJ whole genome shotgun (WGS) entry which is preliminary data.</text>
</comment>
<proteinExistence type="predicted"/>
<organism evidence="1 2">
    <name type="scientific">Nonomuraea composti</name>
    <dbReference type="NCBI Taxonomy" id="2720023"/>
    <lineage>
        <taxon>Bacteria</taxon>
        <taxon>Bacillati</taxon>
        <taxon>Actinomycetota</taxon>
        <taxon>Actinomycetes</taxon>
        <taxon>Streptosporangiales</taxon>
        <taxon>Streptosporangiaceae</taxon>
        <taxon>Nonomuraea</taxon>
    </lineage>
</organism>
<sequence>MVQAMFTAEPELRYSDGIAAERTMLAVRVNAAALQRRLPAGWESVPYEGDDLRGKSLRGANVLIPFHEVYASRSDDGTGGGTAQVSYIAFVSQARNLATGAMAHVHWFTYTEEPAGVPGRYRDGKLARITRSLSFTKERRGETRVRQIVSAVGDAGQVDLSLAYEQGGLVVWLTADKPNLPLQAANDPDVVRWYQEDQVLNVVHSEPLNIDQVTELTFSVAGELADVFDGSEHVVAVVVQRPYMRQVYVP</sequence>
<gene>
    <name evidence="1" type="ORF">HCN51_16215</name>
</gene>
<accession>A0ABX1AZE2</accession>
<reference evidence="1 2" key="1">
    <citation type="submission" date="2020-03" db="EMBL/GenBank/DDBJ databases">
        <title>WGS of actinomycetes isolated from Thailand.</title>
        <authorList>
            <person name="Thawai C."/>
        </authorList>
    </citation>
    <scope>NUCLEOTIDE SEQUENCE [LARGE SCALE GENOMIC DNA]</scope>
    <source>
        <strain evidence="1 2">FMUSA5-5</strain>
    </source>
</reference>
<name>A0ABX1AZE2_9ACTN</name>
<dbReference type="EMBL" id="JAATEP010000010">
    <property type="protein sequence ID" value="NJP90983.1"/>
    <property type="molecule type" value="Genomic_DNA"/>
</dbReference>
<dbReference type="Proteomes" id="UP000696294">
    <property type="component" value="Unassembled WGS sequence"/>
</dbReference>
<dbReference type="RefSeq" id="WP_168010446.1">
    <property type="nucleotide sequence ID" value="NZ_JAATEP010000010.1"/>
</dbReference>
<evidence type="ECO:0000313" key="2">
    <source>
        <dbReference type="Proteomes" id="UP000696294"/>
    </source>
</evidence>
<evidence type="ECO:0000313" key="1">
    <source>
        <dbReference type="EMBL" id="NJP90983.1"/>
    </source>
</evidence>
<keyword evidence="2" id="KW-1185">Reference proteome</keyword>